<keyword evidence="3 7" id="KW-0326">Glycosidase</keyword>
<feature type="domain" description="Beta-hexosaminidase bacterial type N-terminal" evidence="6">
    <location>
        <begin position="123"/>
        <end position="247"/>
    </location>
</feature>
<evidence type="ECO:0000259" key="5">
    <source>
        <dbReference type="Pfam" id="PF00728"/>
    </source>
</evidence>
<dbReference type="Pfam" id="PF00728">
    <property type="entry name" value="Glyco_hydro_20"/>
    <property type="match status" value="1"/>
</dbReference>
<dbReference type="PANTHER" id="PTHR43678">
    <property type="entry name" value="PUTATIVE (AFU_ORTHOLOGUE AFUA_2G00640)-RELATED"/>
    <property type="match status" value="1"/>
</dbReference>
<reference evidence="7 8" key="1">
    <citation type="submission" date="2020-08" db="EMBL/GenBank/DDBJ databases">
        <title>Genomic Encyclopedia of Type Strains, Phase IV (KMG-V): Genome sequencing to study the core and pangenomes of soil and plant-associated prokaryotes.</title>
        <authorList>
            <person name="Whitman W."/>
        </authorList>
    </citation>
    <scope>NUCLEOTIDE SEQUENCE [LARGE SCALE GENOMIC DNA]</scope>
    <source>
        <strain evidence="7 8">ANJLi2</strain>
    </source>
</reference>
<dbReference type="Gene3D" id="3.20.20.80">
    <property type="entry name" value="Glycosidases"/>
    <property type="match status" value="1"/>
</dbReference>
<name>A0ABR6PPE6_9SPHI</name>
<dbReference type="InterPro" id="IPR013320">
    <property type="entry name" value="ConA-like_dom_sf"/>
</dbReference>
<evidence type="ECO:0000256" key="2">
    <source>
        <dbReference type="ARBA" id="ARBA00022801"/>
    </source>
</evidence>
<evidence type="ECO:0000313" key="8">
    <source>
        <dbReference type="Proteomes" id="UP000541583"/>
    </source>
</evidence>
<accession>A0ABR6PPE6</accession>
<dbReference type="SUPFAM" id="SSF51445">
    <property type="entry name" value="(Trans)glycosidases"/>
    <property type="match status" value="1"/>
</dbReference>
<keyword evidence="2 7" id="KW-0378">Hydrolase</keyword>
<dbReference type="InterPro" id="IPR052764">
    <property type="entry name" value="GH20_Enzymes"/>
</dbReference>
<dbReference type="InterPro" id="IPR017853">
    <property type="entry name" value="GH"/>
</dbReference>
<proteinExistence type="inferred from homology"/>
<evidence type="ECO:0000313" key="7">
    <source>
        <dbReference type="EMBL" id="MBB6111074.1"/>
    </source>
</evidence>
<dbReference type="SUPFAM" id="SSF49899">
    <property type="entry name" value="Concanavalin A-like lectins/glucanases"/>
    <property type="match status" value="1"/>
</dbReference>
<keyword evidence="8" id="KW-1185">Reference proteome</keyword>
<dbReference type="Gene3D" id="2.60.120.200">
    <property type="match status" value="1"/>
</dbReference>
<evidence type="ECO:0000256" key="3">
    <source>
        <dbReference type="ARBA" id="ARBA00023295"/>
    </source>
</evidence>
<dbReference type="Pfam" id="PF13385">
    <property type="entry name" value="Laminin_G_3"/>
    <property type="match status" value="1"/>
</dbReference>
<comment type="caution">
    <text evidence="7">The sequence shown here is derived from an EMBL/GenBank/DDBJ whole genome shotgun (WGS) entry which is preliminary data.</text>
</comment>
<dbReference type="EC" id="3.2.1.52" evidence="7"/>
<dbReference type="Gene3D" id="3.30.379.10">
    <property type="entry name" value="Chitobiase/beta-hexosaminidase domain 2-like"/>
    <property type="match status" value="1"/>
</dbReference>
<dbReference type="Pfam" id="PF02838">
    <property type="entry name" value="Glyco_hydro_20b"/>
    <property type="match status" value="1"/>
</dbReference>
<dbReference type="InterPro" id="IPR015883">
    <property type="entry name" value="Glyco_hydro_20_cat"/>
</dbReference>
<gene>
    <name evidence="7" type="ORF">HDF23_003841</name>
</gene>
<dbReference type="InterPro" id="IPR029018">
    <property type="entry name" value="Hex-like_dom2"/>
</dbReference>
<comment type="similarity">
    <text evidence="1">Belongs to the glycosyl hydrolase 20 family.</text>
</comment>
<evidence type="ECO:0000256" key="4">
    <source>
        <dbReference type="SAM" id="SignalP"/>
    </source>
</evidence>
<keyword evidence="4" id="KW-0732">Signal</keyword>
<dbReference type="PANTHER" id="PTHR43678:SF1">
    <property type="entry name" value="BETA-N-ACETYLHEXOSAMINIDASE"/>
    <property type="match status" value="1"/>
</dbReference>
<dbReference type="EMBL" id="JACHCB010000010">
    <property type="protein sequence ID" value="MBB6111074.1"/>
    <property type="molecule type" value="Genomic_DNA"/>
</dbReference>
<feature type="signal peptide" evidence="4">
    <location>
        <begin position="1"/>
        <end position="26"/>
    </location>
</feature>
<protein>
    <submittedName>
        <fullName evidence="7">Hexosaminidase</fullName>
        <ecNumber evidence="7">3.2.1.52</ecNumber>
    </submittedName>
</protein>
<dbReference type="PRINTS" id="PR00738">
    <property type="entry name" value="GLHYDRLASE20"/>
</dbReference>
<dbReference type="RefSeq" id="WP_217696277.1">
    <property type="nucleotide sequence ID" value="NZ_FTMG01000010.1"/>
</dbReference>
<sequence>MSVLKLSHLSKTLLPAILFLSELGFAQTKNKTVPAVPEVRAIQRGDKRIVAPQAPEGYHLLFKGSDRSPIIDSTGAINSPLVDSKVNLYFQLISNQMDTLKYDVSKQVTVPGKFAGKGINSQPFIIPALREWHGGQGNYVLTSSDRIVLHTANRNVLQKVAAILKREIKEQTGLSLSIVTGKPEKGDIFLTLQEPDKSIGEEGYYFKVGEYVTISSLKYEGLFWGTRTLLQLLEHQTSIPKGIARDYPEFKVRGFVLDDGRKFFSLQFLRNYVKLMSYYKMNDFQIHLNDNGFKKYFNNSWDSTYSAFRLENATYPGLTAKDGSYTKKEFIQLQQLANDYAVRIIPEIDVPAHALAFTKVVPETGSKLYGMDHLDLHNPLTYTVIENILKEYIGGDHPVFTGKEVHIGTDEYAKKDAEAFRAFTDHFIKYVQGFGKNVRVWGALTHAAGTTPVTVKNVTMNTWYNGYANPVDMKKLGYQQISTPDGWLYIVPAAGYYYDYLDYKNIYDNWTPSMIGDVHFPPGDPTIIGGSFAEWNDIVGNGISEKDVNDRVFPAMQVLSQKMWDGNHTENAYPDFAVASKHIGEGPAVNIRGRISRTDSTFVTRFTFDKADRRLQLQGVTYTKGIKGQALAFSGDKSMATLPYPEIGYNYTVSFWINPADNLSDDVTLFKGPNSVVKLKQGNTGKLGFSRDGYNFDFDYAVPGNVWTHVVISGTNKGTSLYINGQLQKKLYDDWIQFTDKEKTKMRKVETLFFPLREIGGFHGKIDELQIWGRALSDQEIANDK</sequence>
<feature type="domain" description="Glycoside hydrolase family 20 catalytic" evidence="5">
    <location>
        <begin position="250"/>
        <end position="416"/>
    </location>
</feature>
<dbReference type="InterPro" id="IPR015882">
    <property type="entry name" value="HEX_bac_N"/>
</dbReference>
<dbReference type="CDD" id="cd06564">
    <property type="entry name" value="GH20_DspB_LnbB-like"/>
    <property type="match status" value="1"/>
</dbReference>
<organism evidence="7 8">
    <name type="scientific">Mucilaginibacter lappiensis</name>
    <dbReference type="NCBI Taxonomy" id="354630"/>
    <lineage>
        <taxon>Bacteria</taxon>
        <taxon>Pseudomonadati</taxon>
        <taxon>Bacteroidota</taxon>
        <taxon>Sphingobacteriia</taxon>
        <taxon>Sphingobacteriales</taxon>
        <taxon>Sphingobacteriaceae</taxon>
        <taxon>Mucilaginibacter</taxon>
    </lineage>
</organism>
<evidence type="ECO:0000256" key="1">
    <source>
        <dbReference type="ARBA" id="ARBA00006285"/>
    </source>
</evidence>
<dbReference type="Proteomes" id="UP000541583">
    <property type="component" value="Unassembled WGS sequence"/>
</dbReference>
<dbReference type="SUPFAM" id="SSF55545">
    <property type="entry name" value="beta-N-acetylhexosaminidase-like domain"/>
    <property type="match status" value="1"/>
</dbReference>
<evidence type="ECO:0000259" key="6">
    <source>
        <dbReference type="Pfam" id="PF02838"/>
    </source>
</evidence>
<dbReference type="GO" id="GO:0004563">
    <property type="term" value="F:beta-N-acetylhexosaminidase activity"/>
    <property type="evidence" value="ECO:0007669"/>
    <property type="project" value="UniProtKB-EC"/>
</dbReference>
<feature type="chain" id="PRO_5045720635" evidence="4">
    <location>
        <begin position="27"/>
        <end position="785"/>
    </location>
</feature>
<dbReference type="InterPro" id="IPR025705">
    <property type="entry name" value="Beta_hexosaminidase_sua/sub"/>
</dbReference>